<organism evidence="2 3">
    <name type="scientific">Pendulispora rubella</name>
    <dbReference type="NCBI Taxonomy" id="2741070"/>
    <lineage>
        <taxon>Bacteria</taxon>
        <taxon>Pseudomonadati</taxon>
        <taxon>Myxococcota</taxon>
        <taxon>Myxococcia</taxon>
        <taxon>Myxococcales</taxon>
        <taxon>Sorangiineae</taxon>
        <taxon>Pendulisporaceae</taxon>
        <taxon>Pendulispora</taxon>
    </lineage>
</organism>
<protein>
    <recommendedName>
        <fullName evidence="4">VCBS repeat-containing protein</fullName>
    </recommendedName>
</protein>
<evidence type="ECO:0008006" key="4">
    <source>
        <dbReference type="Google" id="ProtNLM"/>
    </source>
</evidence>
<evidence type="ECO:0000313" key="2">
    <source>
        <dbReference type="EMBL" id="WXB10618.1"/>
    </source>
</evidence>
<evidence type="ECO:0000256" key="1">
    <source>
        <dbReference type="SAM" id="MobiDB-lite"/>
    </source>
</evidence>
<evidence type="ECO:0000313" key="3">
    <source>
        <dbReference type="Proteomes" id="UP001374803"/>
    </source>
</evidence>
<reference evidence="2" key="1">
    <citation type="submission" date="2021-12" db="EMBL/GenBank/DDBJ databases">
        <title>Discovery of the Pendulisporaceae a myxobacterial family with distinct sporulation behavior and unique specialized metabolism.</title>
        <authorList>
            <person name="Garcia R."/>
            <person name="Popoff A."/>
            <person name="Bader C.D."/>
            <person name="Loehr J."/>
            <person name="Walesch S."/>
            <person name="Walt C."/>
            <person name="Boldt J."/>
            <person name="Bunk B."/>
            <person name="Haeckl F.J.F.P.J."/>
            <person name="Gunesch A.P."/>
            <person name="Birkelbach J."/>
            <person name="Nuebel U."/>
            <person name="Pietschmann T."/>
            <person name="Bach T."/>
            <person name="Mueller R."/>
        </authorList>
    </citation>
    <scope>NUCLEOTIDE SEQUENCE</scope>
    <source>
        <strain evidence="2">MSr11367</strain>
    </source>
</reference>
<accession>A0ABZ2LL62</accession>
<sequence length="246" mass="27657">MLARSPAPRARHHEPTNQKDQHEHHHESQPAARAEGARRAFRRNLWKRLADVRENDSAARAVFERALADADNALQREYIRYGYPTAPNPRLDAYWDVQQVLAFVLDPRRHPESAAHDQRDGIIDLLNMPNAQREYSVYTPKSVNGAWTLQGRRITTADRQDVRIDFANSENFRMLDANGDGIVDVVLTDGTALRTFFSLGRYPGGDSQYGRVTWTSGTSSSISNEPAAKCLPDDGDPISFADGRSE</sequence>
<gene>
    <name evidence="2" type="ORF">LVJ94_25750</name>
</gene>
<feature type="compositionally biased region" description="Basic and acidic residues" evidence="1">
    <location>
        <begin position="13"/>
        <end position="28"/>
    </location>
</feature>
<dbReference type="RefSeq" id="WP_394840293.1">
    <property type="nucleotide sequence ID" value="NZ_CP089929.1"/>
</dbReference>
<feature type="region of interest" description="Disordered" evidence="1">
    <location>
        <begin position="1"/>
        <end position="37"/>
    </location>
</feature>
<name>A0ABZ2LL62_9BACT</name>
<feature type="region of interest" description="Disordered" evidence="1">
    <location>
        <begin position="216"/>
        <end position="246"/>
    </location>
</feature>
<proteinExistence type="predicted"/>
<keyword evidence="3" id="KW-1185">Reference proteome</keyword>
<dbReference type="Proteomes" id="UP001374803">
    <property type="component" value="Chromosome"/>
</dbReference>
<dbReference type="EMBL" id="CP089983">
    <property type="protein sequence ID" value="WXB10618.1"/>
    <property type="molecule type" value="Genomic_DNA"/>
</dbReference>